<sequence>MRFEIDEDNRILVQRLERVVRDDRVSHAYILEGDHRIGKRAFTESFVKGILCPKHLGENCGECSICDKVDHGNCEDLFYVAADGNSIKDASILEVQDRLKTMPFGSRNVVIVEDADTMTQRAQNRLLKTLEEPPGNSVIFLLSENIENLVQTIQSRCVKYRLNYFGSSGTDSMLEEASEVVRLLQERAPFYVLKERCDKITRNREDTEAFLDSLQVVYRNLLLQRDGDISFLKDDEIAAGIHETETARKQIRQGVSPSYAIKNLMLKIGG</sequence>
<evidence type="ECO:0008006" key="3">
    <source>
        <dbReference type="Google" id="ProtNLM"/>
    </source>
</evidence>
<gene>
    <name evidence="1" type="ORF">H8876_01330</name>
</gene>
<dbReference type="SUPFAM" id="SSF52540">
    <property type="entry name" value="P-loop containing nucleoside triphosphate hydrolases"/>
    <property type="match status" value="1"/>
</dbReference>
<evidence type="ECO:0000313" key="2">
    <source>
        <dbReference type="Proteomes" id="UP000644115"/>
    </source>
</evidence>
<dbReference type="InterPro" id="IPR050238">
    <property type="entry name" value="DNA_Rep/Repair_Clamp_Loader"/>
</dbReference>
<keyword evidence="2" id="KW-1185">Reference proteome</keyword>
<dbReference type="GO" id="GO:0006261">
    <property type="term" value="P:DNA-templated DNA replication"/>
    <property type="evidence" value="ECO:0007669"/>
    <property type="project" value="TreeGrafter"/>
</dbReference>
<dbReference type="InterPro" id="IPR027417">
    <property type="entry name" value="P-loop_NTPase"/>
</dbReference>
<organism evidence="1 2">
    <name type="scientific">Lentihominibacter faecis</name>
    <dbReference type="NCBI Taxonomy" id="2764712"/>
    <lineage>
        <taxon>Bacteria</taxon>
        <taxon>Bacillati</taxon>
        <taxon>Bacillota</taxon>
        <taxon>Clostridia</taxon>
        <taxon>Peptostreptococcales</taxon>
        <taxon>Anaerovoracaceae</taxon>
        <taxon>Lentihominibacter</taxon>
    </lineage>
</organism>
<protein>
    <recommendedName>
        <fullName evidence="3">DNA polymerase-3 subunit delta</fullName>
    </recommendedName>
</protein>
<reference evidence="1" key="1">
    <citation type="submission" date="2020-08" db="EMBL/GenBank/DDBJ databases">
        <authorList>
            <person name="Liu C."/>
            <person name="Sun Q."/>
        </authorList>
    </citation>
    <scope>NUCLEOTIDE SEQUENCE</scope>
    <source>
        <strain evidence="1">BX16</strain>
    </source>
</reference>
<dbReference type="Pfam" id="PF13177">
    <property type="entry name" value="DNA_pol3_delta2"/>
    <property type="match status" value="1"/>
</dbReference>
<accession>A0A923N9J7</accession>
<proteinExistence type="predicted"/>
<dbReference type="RefSeq" id="WP_249286221.1">
    <property type="nucleotide sequence ID" value="NZ_JACRWC010000026.1"/>
</dbReference>
<dbReference type="Proteomes" id="UP000644115">
    <property type="component" value="Unassembled WGS sequence"/>
</dbReference>
<dbReference type="PANTHER" id="PTHR11669:SF8">
    <property type="entry name" value="DNA POLYMERASE III SUBUNIT DELTA"/>
    <property type="match status" value="1"/>
</dbReference>
<dbReference type="AlphaFoldDB" id="A0A923N9J7"/>
<dbReference type="EMBL" id="JACRWC010000026">
    <property type="protein sequence ID" value="MBC5998665.1"/>
    <property type="molecule type" value="Genomic_DNA"/>
</dbReference>
<name>A0A923N9J7_9FIRM</name>
<dbReference type="PANTHER" id="PTHR11669">
    <property type="entry name" value="REPLICATION FACTOR C / DNA POLYMERASE III GAMMA-TAU SUBUNIT"/>
    <property type="match status" value="1"/>
</dbReference>
<comment type="caution">
    <text evidence="1">The sequence shown here is derived from an EMBL/GenBank/DDBJ whole genome shotgun (WGS) entry which is preliminary data.</text>
</comment>
<evidence type="ECO:0000313" key="1">
    <source>
        <dbReference type="EMBL" id="MBC5998665.1"/>
    </source>
</evidence>
<dbReference type="Gene3D" id="3.40.50.300">
    <property type="entry name" value="P-loop containing nucleotide triphosphate hydrolases"/>
    <property type="match status" value="1"/>
</dbReference>